<reference evidence="2 3" key="1">
    <citation type="journal article" date="2018" name="Front. Plant Sci.">
        <title>Red Clover (Trifolium pratense) and Zigzag Clover (T. medium) - A Picture of Genomic Similarities and Differences.</title>
        <authorList>
            <person name="Dluhosova J."/>
            <person name="Istvanek J."/>
            <person name="Nedelnik J."/>
            <person name="Repkova J."/>
        </authorList>
    </citation>
    <scope>NUCLEOTIDE SEQUENCE [LARGE SCALE GENOMIC DNA]</scope>
    <source>
        <strain evidence="3">cv. 10/8</strain>
        <tissue evidence="2">Leaf</tissue>
    </source>
</reference>
<feature type="region of interest" description="Disordered" evidence="1">
    <location>
        <begin position="1"/>
        <end position="35"/>
    </location>
</feature>
<proteinExistence type="predicted"/>
<evidence type="ECO:0000313" key="3">
    <source>
        <dbReference type="Proteomes" id="UP000265520"/>
    </source>
</evidence>
<organism evidence="2 3">
    <name type="scientific">Trifolium medium</name>
    <dbReference type="NCBI Taxonomy" id="97028"/>
    <lineage>
        <taxon>Eukaryota</taxon>
        <taxon>Viridiplantae</taxon>
        <taxon>Streptophyta</taxon>
        <taxon>Embryophyta</taxon>
        <taxon>Tracheophyta</taxon>
        <taxon>Spermatophyta</taxon>
        <taxon>Magnoliopsida</taxon>
        <taxon>eudicotyledons</taxon>
        <taxon>Gunneridae</taxon>
        <taxon>Pentapetalae</taxon>
        <taxon>rosids</taxon>
        <taxon>fabids</taxon>
        <taxon>Fabales</taxon>
        <taxon>Fabaceae</taxon>
        <taxon>Papilionoideae</taxon>
        <taxon>50 kb inversion clade</taxon>
        <taxon>NPAAA clade</taxon>
        <taxon>Hologalegina</taxon>
        <taxon>IRL clade</taxon>
        <taxon>Trifolieae</taxon>
        <taxon>Trifolium</taxon>
    </lineage>
</organism>
<protein>
    <submittedName>
        <fullName evidence="2">Uncharacterized protein</fullName>
    </submittedName>
</protein>
<dbReference type="Proteomes" id="UP000265520">
    <property type="component" value="Unassembled WGS sequence"/>
</dbReference>
<evidence type="ECO:0000313" key="2">
    <source>
        <dbReference type="EMBL" id="MCI88088.1"/>
    </source>
</evidence>
<sequence length="35" mass="3897">MIMSNEEDSEATIEMPLAKKRNESKQSELATEANA</sequence>
<evidence type="ECO:0000256" key="1">
    <source>
        <dbReference type="SAM" id="MobiDB-lite"/>
    </source>
</evidence>
<feature type="compositionally biased region" description="Acidic residues" evidence="1">
    <location>
        <begin position="1"/>
        <end position="11"/>
    </location>
</feature>
<keyword evidence="3" id="KW-1185">Reference proteome</keyword>
<feature type="non-terminal residue" evidence="2">
    <location>
        <position position="35"/>
    </location>
</feature>
<dbReference type="EMBL" id="LXQA011183314">
    <property type="protein sequence ID" value="MCI88088.1"/>
    <property type="molecule type" value="Genomic_DNA"/>
</dbReference>
<comment type="caution">
    <text evidence="2">The sequence shown here is derived from an EMBL/GenBank/DDBJ whole genome shotgun (WGS) entry which is preliminary data.</text>
</comment>
<name>A0A392VI63_9FABA</name>
<accession>A0A392VI63</accession>
<dbReference type="AlphaFoldDB" id="A0A392VI63"/>